<dbReference type="AlphaFoldDB" id="A0A846H5U1"/>
<evidence type="ECO:0000313" key="2">
    <source>
        <dbReference type="Proteomes" id="UP000031549"/>
    </source>
</evidence>
<dbReference type="RefSeq" id="WP_163518701.1">
    <property type="nucleotide sequence ID" value="NZ_JTCM02000010.1"/>
</dbReference>
<keyword evidence="2" id="KW-1185">Reference proteome</keyword>
<comment type="caution">
    <text evidence="1">The sequence shown here is derived from an EMBL/GenBank/DDBJ whole genome shotgun (WGS) entry which is preliminary data.</text>
</comment>
<dbReference type="Proteomes" id="UP000031549">
    <property type="component" value="Unassembled WGS sequence"/>
</dbReference>
<evidence type="ECO:0000313" key="1">
    <source>
        <dbReference type="EMBL" id="NEU72453.1"/>
    </source>
</evidence>
<sequence length="54" mass="5751">MGSRGTGGQGDKEELLIPYALCPMTAGALCRGTRPPHCLPNAHCPFPNAQSWQI</sequence>
<name>A0A846H5U1_9CYAN</name>
<proteinExistence type="predicted"/>
<dbReference type="EMBL" id="JTCM02000010">
    <property type="protein sequence ID" value="NEU72453.1"/>
    <property type="molecule type" value="Genomic_DNA"/>
</dbReference>
<accession>A0A846H5U1</accession>
<gene>
    <name evidence="1" type="ORF">PI95_007660</name>
</gene>
<reference evidence="1 2" key="1">
    <citation type="journal article" date="2015" name="Genome Announc.">
        <title>Draft Genome Sequence of Cyanobacterium Hassallia byssoidea Strain VB512170, Isolated from Monuments in India.</title>
        <authorList>
            <person name="Singh D."/>
            <person name="Chandrababunaidu M.M."/>
            <person name="Panda A."/>
            <person name="Sen D."/>
            <person name="Bhattacharyya S."/>
            <person name="Adhikary S.P."/>
            <person name="Tripathy S."/>
        </authorList>
    </citation>
    <scope>NUCLEOTIDE SEQUENCE [LARGE SCALE GENOMIC DNA]</scope>
    <source>
        <strain evidence="1 2">VB512170</strain>
    </source>
</reference>
<organism evidence="1 2">
    <name type="scientific">Hassallia byssoidea VB512170</name>
    <dbReference type="NCBI Taxonomy" id="1304833"/>
    <lineage>
        <taxon>Bacteria</taxon>
        <taxon>Bacillati</taxon>
        <taxon>Cyanobacteriota</taxon>
        <taxon>Cyanophyceae</taxon>
        <taxon>Nostocales</taxon>
        <taxon>Tolypothrichaceae</taxon>
        <taxon>Hassallia</taxon>
    </lineage>
</organism>
<protein>
    <submittedName>
        <fullName evidence="1">Uncharacterized protein</fullName>
    </submittedName>
</protein>